<dbReference type="Proteomes" id="UP000324091">
    <property type="component" value="Chromosome 1"/>
</dbReference>
<feature type="compositionally biased region" description="Polar residues" evidence="1">
    <location>
        <begin position="185"/>
        <end position="196"/>
    </location>
</feature>
<protein>
    <submittedName>
        <fullName evidence="2">Uncharacterized protein</fullName>
    </submittedName>
</protein>
<feature type="region of interest" description="Disordered" evidence="1">
    <location>
        <begin position="72"/>
        <end position="104"/>
    </location>
</feature>
<feature type="compositionally biased region" description="Polar residues" evidence="1">
    <location>
        <begin position="87"/>
        <end position="97"/>
    </location>
</feature>
<accession>A0A5C6PPL5</accession>
<dbReference type="AlphaFoldDB" id="A0A5C6PPL5"/>
<organism evidence="2 3">
    <name type="scientific">Takifugu flavidus</name>
    <name type="common">sansaifugu</name>
    <dbReference type="NCBI Taxonomy" id="433684"/>
    <lineage>
        <taxon>Eukaryota</taxon>
        <taxon>Metazoa</taxon>
        <taxon>Chordata</taxon>
        <taxon>Craniata</taxon>
        <taxon>Vertebrata</taxon>
        <taxon>Euteleostomi</taxon>
        <taxon>Actinopterygii</taxon>
        <taxon>Neopterygii</taxon>
        <taxon>Teleostei</taxon>
        <taxon>Neoteleostei</taxon>
        <taxon>Acanthomorphata</taxon>
        <taxon>Eupercaria</taxon>
        <taxon>Tetraodontiformes</taxon>
        <taxon>Tetradontoidea</taxon>
        <taxon>Tetraodontidae</taxon>
        <taxon>Takifugu</taxon>
    </lineage>
</organism>
<dbReference type="EMBL" id="RHFK02000001">
    <property type="protein sequence ID" value="TWW81604.1"/>
    <property type="molecule type" value="Genomic_DNA"/>
</dbReference>
<feature type="region of interest" description="Disordered" evidence="1">
    <location>
        <begin position="178"/>
        <end position="204"/>
    </location>
</feature>
<feature type="region of interest" description="Disordered" evidence="1">
    <location>
        <begin position="250"/>
        <end position="270"/>
    </location>
</feature>
<name>A0A5C6PPL5_9TELE</name>
<feature type="compositionally biased region" description="Polar residues" evidence="1">
    <location>
        <begin position="29"/>
        <end position="44"/>
    </location>
</feature>
<sequence length="348" mass="37758">METGAACSCSSAARSDLMGGSVSDIPNIYTAQNRGRNNRQSLSQDPGEHPGVSPCSNQPWCSAEFLKCGPSPTITVRKNKKQPQPPRRSTSLTQPTSKPCPIFKRYSCPPIGIGRSTSRLYSHSSSSSSSSTSSCSSPLPVPTSLITGPDPLGWKLRPKSRSRHVSRLSLQIPLPVIAPDPSARASANSQHTQYSKPTVKPFHRRHSDSSALLTSLATQNPAVTLEALRALHLRPVTVPYETDDVFREVKGSGGKVKQSKQPRKIPPPVPKKTLMARRKAKMIALSQRSAKANEEHIYACVIKPKQLGQTELKEDETHTGKVCIVSLTLTGKGPLPISLAEELDRMLH</sequence>
<comment type="caution">
    <text evidence="2">The sequence shown here is derived from an EMBL/GenBank/DDBJ whole genome shotgun (WGS) entry which is preliminary data.</text>
</comment>
<feature type="region of interest" description="Disordered" evidence="1">
    <location>
        <begin position="14"/>
        <end position="53"/>
    </location>
</feature>
<gene>
    <name evidence="2" type="ORF">D4764_01G0014190</name>
</gene>
<reference evidence="2 3" key="1">
    <citation type="submission" date="2019-04" db="EMBL/GenBank/DDBJ databases">
        <title>Chromosome genome assembly for Takifugu flavidus.</title>
        <authorList>
            <person name="Xiao S."/>
        </authorList>
    </citation>
    <scope>NUCLEOTIDE SEQUENCE [LARGE SCALE GENOMIC DNA]</scope>
    <source>
        <strain evidence="2">HTHZ2018</strain>
        <tissue evidence="2">Muscle</tissue>
    </source>
</reference>
<evidence type="ECO:0000313" key="3">
    <source>
        <dbReference type="Proteomes" id="UP000324091"/>
    </source>
</evidence>
<proteinExistence type="predicted"/>
<keyword evidence="3" id="KW-1185">Reference proteome</keyword>
<feature type="region of interest" description="Disordered" evidence="1">
    <location>
        <begin position="118"/>
        <end position="158"/>
    </location>
</feature>
<evidence type="ECO:0000313" key="2">
    <source>
        <dbReference type="EMBL" id="TWW81604.1"/>
    </source>
</evidence>
<feature type="compositionally biased region" description="Low complexity" evidence="1">
    <location>
        <begin position="118"/>
        <end position="145"/>
    </location>
</feature>
<evidence type="ECO:0000256" key="1">
    <source>
        <dbReference type="SAM" id="MobiDB-lite"/>
    </source>
</evidence>